<comment type="caution">
    <text evidence="1">The sequence shown here is derived from an EMBL/GenBank/DDBJ whole genome shotgun (WGS) entry which is preliminary data.</text>
</comment>
<name>A0A011VXY6_RUMAL</name>
<protein>
    <recommendedName>
        <fullName evidence="3">DUF4304 domain-containing protein</fullName>
    </recommendedName>
</protein>
<proteinExistence type="predicted"/>
<organism evidence="1 2">
    <name type="scientific">Ruminococcus albus SY3</name>
    <dbReference type="NCBI Taxonomy" id="1341156"/>
    <lineage>
        <taxon>Bacteria</taxon>
        <taxon>Bacillati</taxon>
        <taxon>Bacillota</taxon>
        <taxon>Clostridia</taxon>
        <taxon>Eubacteriales</taxon>
        <taxon>Oscillospiraceae</taxon>
        <taxon>Ruminococcus</taxon>
    </lineage>
</organism>
<keyword evidence="2" id="KW-1185">Reference proteome</keyword>
<dbReference type="EMBL" id="JEOB01000002">
    <property type="protein sequence ID" value="EXM40136.1"/>
    <property type="molecule type" value="Genomic_DNA"/>
</dbReference>
<gene>
    <name evidence="1" type="ORF">RASY3_06390</name>
</gene>
<evidence type="ECO:0000313" key="2">
    <source>
        <dbReference type="Proteomes" id="UP000021369"/>
    </source>
</evidence>
<accession>A0A011VXY6</accession>
<dbReference type="Proteomes" id="UP000021369">
    <property type="component" value="Unassembled WGS sequence"/>
</dbReference>
<sequence>MGYIFAVDEAIEKLITSLSEAIGWKYLKSQRCLKKTVGDLVFEIDFYSSKWNSSHERVEINAGFSMWNKSYDKKLNVNSVTATLMYTPKDSGWFDISTEDKLKKVFVELNERFEKTAVYLADMFEQDRTEAAKKLLDEHFYEYNVHFDLIADILGKDAIKNKAQELYDRLSAEEKQQAVDYINGAKNKSWMLNRSNLRYIIDNGIITLG</sequence>
<dbReference type="RefSeq" id="WP_037286176.1">
    <property type="nucleotide sequence ID" value="NZ_JEOB01000002.1"/>
</dbReference>
<dbReference type="PATRIC" id="fig|1341156.4.peg.1694"/>
<evidence type="ECO:0000313" key="1">
    <source>
        <dbReference type="EMBL" id="EXM40136.1"/>
    </source>
</evidence>
<dbReference type="OrthoDB" id="2002709at2"/>
<evidence type="ECO:0008006" key="3">
    <source>
        <dbReference type="Google" id="ProtNLM"/>
    </source>
</evidence>
<reference evidence="1 2" key="1">
    <citation type="submission" date="2013-06" db="EMBL/GenBank/DDBJ databases">
        <title>Rumen cellulosomics: divergent fiber-degrading strategies revealed by comparative genome-wide analysis of six Ruminococcal strains.</title>
        <authorList>
            <person name="Dassa B."/>
            <person name="Borovok I."/>
            <person name="Lamed R."/>
            <person name="Flint H."/>
            <person name="Yeoman C.J."/>
            <person name="White B."/>
            <person name="Bayer E.A."/>
        </authorList>
    </citation>
    <scope>NUCLEOTIDE SEQUENCE [LARGE SCALE GENOMIC DNA]</scope>
    <source>
        <strain evidence="1 2">SY3</strain>
    </source>
</reference>
<dbReference type="AlphaFoldDB" id="A0A011VXY6"/>